<sequence length="95" mass="10546">MVKSPYLHEERAIQAWRGVSRHPRIESATRTPPKRQIAPNSRSSSFPGRAELGKALFGQTFLKTTQRLGSRHVSSPAPCATRGAHADVDSKQRQL</sequence>
<keyword evidence="3" id="KW-1185">Reference proteome</keyword>
<proteinExistence type="predicted"/>
<feature type="compositionally biased region" description="Basic and acidic residues" evidence="1">
    <location>
        <begin position="84"/>
        <end position="95"/>
    </location>
</feature>
<gene>
    <name evidence="2" type="ORF">Taro_041279</name>
</gene>
<reference evidence="2" key="1">
    <citation type="submission" date="2017-07" db="EMBL/GenBank/DDBJ databases">
        <title>Taro Niue Genome Assembly and Annotation.</title>
        <authorList>
            <person name="Atibalentja N."/>
            <person name="Keating K."/>
            <person name="Fields C.J."/>
        </authorList>
    </citation>
    <scope>NUCLEOTIDE SEQUENCE</scope>
    <source>
        <strain evidence="2">Niue_2</strain>
        <tissue evidence="2">Leaf</tissue>
    </source>
</reference>
<dbReference type="EMBL" id="NMUH01004116">
    <property type="protein sequence ID" value="MQM08426.1"/>
    <property type="molecule type" value="Genomic_DNA"/>
</dbReference>
<protein>
    <submittedName>
        <fullName evidence="2">Uncharacterized protein</fullName>
    </submittedName>
</protein>
<name>A0A843WL69_COLES</name>
<comment type="caution">
    <text evidence="2">The sequence shown here is derived from an EMBL/GenBank/DDBJ whole genome shotgun (WGS) entry which is preliminary data.</text>
</comment>
<feature type="region of interest" description="Disordered" evidence="1">
    <location>
        <begin position="67"/>
        <end position="95"/>
    </location>
</feature>
<accession>A0A843WL69</accession>
<dbReference type="AlphaFoldDB" id="A0A843WL69"/>
<organism evidence="2 3">
    <name type="scientific">Colocasia esculenta</name>
    <name type="common">Wild taro</name>
    <name type="synonym">Arum esculentum</name>
    <dbReference type="NCBI Taxonomy" id="4460"/>
    <lineage>
        <taxon>Eukaryota</taxon>
        <taxon>Viridiplantae</taxon>
        <taxon>Streptophyta</taxon>
        <taxon>Embryophyta</taxon>
        <taxon>Tracheophyta</taxon>
        <taxon>Spermatophyta</taxon>
        <taxon>Magnoliopsida</taxon>
        <taxon>Liliopsida</taxon>
        <taxon>Araceae</taxon>
        <taxon>Aroideae</taxon>
        <taxon>Colocasieae</taxon>
        <taxon>Colocasia</taxon>
    </lineage>
</organism>
<evidence type="ECO:0000313" key="2">
    <source>
        <dbReference type="EMBL" id="MQM08426.1"/>
    </source>
</evidence>
<evidence type="ECO:0000313" key="3">
    <source>
        <dbReference type="Proteomes" id="UP000652761"/>
    </source>
</evidence>
<evidence type="ECO:0000256" key="1">
    <source>
        <dbReference type="SAM" id="MobiDB-lite"/>
    </source>
</evidence>
<dbReference type="Proteomes" id="UP000652761">
    <property type="component" value="Unassembled WGS sequence"/>
</dbReference>
<feature type="region of interest" description="Disordered" evidence="1">
    <location>
        <begin position="20"/>
        <end position="49"/>
    </location>
</feature>